<sequence length="68" mass="8006">MELYLGLLKLCTEQHKVIELNLITLGNSLEMKYHCVYSNTKKMFRVSTDRLGNCTTHHLWFPRVLLNP</sequence>
<reference evidence="1 2" key="1">
    <citation type="submission" date="2017-07" db="EMBL/GenBank/DDBJ databases">
        <authorList>
            <person name="Talla V."/>
            <person name="Backstrom N."/>
        </authorList>
    </citation>
    <scope>NUCLEOTIDE SEQUENCE [LARGE SCALE GENOMIC DNA]</scope>
</reference>
<evidence type="ECO:0000313" key="2">
    <source>
        <dbReference type="Proteomes" id="UP000324832"/>
    </source>
</evidence>
<evidence type="ECO:0000313" key="1">
    <source>
        <dbReference type="EMBL" id="VVC92228.1"/>
    </source>
</evidence>
<gene>
    <name evidence="1" type="ORF">LSINAPIS_LOCUS4720</name>
</gene>
<dbReference type="Proteomes" id="UP000324832">
    <property type="component" value="Unassembled WGS sequence"/>
</dbReference>
<accession>A0A5E4Q3F6</accession>
<keyword evidence="2" id="KW-1185">Reference proteome</keyword>
<organism evidence="1 2">
    <name type="scientific">Leptidea sinapis</name>
    <dbReference type="NCBI Taxonomy" id="189913"/>
    <lineage>
        <taxon>Eukaryota</taxon>
        <taxon>Metazoa</taxon>
        <taxon>Ecdysozoa</taxon>
        <taxon>Arthropoda</taxon>
        <taxon>Hexapoda</taxon>
        <taxon>Insecta</taxon>
        <taxon>Pterygota</taxon>
        <taxon>Neoptera</taxon>
        <taxon>Endopterygota</taxon>
        <taxon>Lepidoptera</taxon>
        <taxon>Glossata</taxon>
        <taxon>Ditrysia</taxon>
        <taxon>Papilionoidea</taxon>
        <taxon>Pieridae</taxon>
        <taxon>Dismorphiinae</taxon>
        <taxon>Leptidea</taxon>
    </lineage>
</organism>
<dbReference type="AlphaFoldDB" id="A0A5E4Q3F6"/>
<protein>
    <submittedName>
        <fullName evidence="1">Uncharacterized protein</fullName>
    </submittedName>
</protein>
<dbReference type="EMBL" id="FZQP02001227">
    <property type="protein sequence ID" value="VVC92228.1"/>
    <property type="molecule type" value="Genomic_DNA"/>
</dbReference>
<name>A0A5E4Q3F6_9NEOP</name>
<proteinExistence type="predicted"/>